<dbReference type="CDD" id="cd00057">
    <property type="entry name" value="FA58C"/>
    <property type="match status" value="1"/>
</dbReference>
<dbReference type="InterPro" id="IPR051277">
    <property type="entry name" value="SEZ6_CSMD_C4BPB_Regulators"/>
</dbReference>
<evidence type="ECO:0000256" key="10">
    <source>
        <dbReference type="PROSITE-ProRule" id="PRU00302"/>
    </source>
</evidence>
<evidence type="ECO:0000313" key="16">
    <source>
        <dbReference type="Proteomes" id="UP001159428"/>
    </source>
</evidence>
<keyword evidence="4" id="KW-0732">Signal</keyword>
<feature type="domain" description="Sushi" evidence="14">
    <location>
        <begin position="256"/>
        <end position="312"/>
    </location>
</feature>
<dbReference type="FunFam" id="2.10.70.10:FF:000002">
    <property type="entry name" value="CUB and Sushi multiple domains 3"/>
    <property type="match status" value="2"/>
</dbReference>
<dbReference type="FunFam" id="2.10.25.10:FF:000038">
    <property type="entry name" value="Fibrillin 2"/>
    <property type="match status" value="1"/>
</dbReference>
<feature type="domain" description="Sushi" evidence="14">
    <location>
        <begin position="1083"/>
        <end position="1138"/>
    </location>
</feature>
<feature type="domain" description="Sushi" evidence="14">
    <location>
        <begin position="313"/>
        <end position="368"/>
    </location>
</feature>
<dbReference type="SMART" id="SM00181">
    <property type="entry name" value="EGF"/>
    <property type="match status" value="2"/>
</dbReference>
<dbReference type="InterPro" id="IPR024731">
    <property type="entry name" value="NELL2-like_EGF"/>
</dbReference>
<gene>
    <name evidence="15" type="ORF">PMEA_00022046</name>
</gene>
<dbReference type="PANTHER" id="PTHR45656:SF4">
    <property type="entry name" value="PROTEIN CBR-CLEC-78"/>
    <property type="match status" value="1"/>
</dbReference>
<dbReference type="FunFam" id="2.10.70.10:FF:000011">
    <property type="entry name" value="CUB and sushi domain-containing protein 3 isoform A"/>
    <property type="match status" value="1"/>
</dbReference>
<evidence type="ECO:0000256" key="8">
    <source>
        <dbReference type="ARBA" id="ARBA00023180"/>
    </source>
</evidence>
<feature type="domain" description="F5/8 type C" evidence="12">
    <location>
        <begin position="1"/>
        <end position="140"/>
    </location>
</feature>
<feature type="domain" description="Sushi" evidence="14">
    <location>
        <begin position="1202"/>
        <end position="1259"/>
    </location>
</feature>
<dbReference type="CDD" id="cd00033">
    <property type="entry name" value="CCP"/>
    <property type="match status" value="22"/>
</dbReference>
<dbReference type="SUPFAM" id="SSF49785">
    <property type="entry name" value="Galactose-binding domain-like"/>
    <property type="match status" value="1"/>
</dbReference>
<dbReference type="InterPro" id="IPR000152">
    <property type="entry name" value="EGF-type_Asp/Asn_hydroxyl_site"/>
</dbReference>
<feature type="domain" description="Sushi" evidence="14">
    <location>
        <begin position="1027"/>
        <end position="1082"/>
    </location>
</feature>
<evidence type="ECO:0000259" key="14">
    <source>
        <dbReference type="PROSITE" id="PS50923"/>
    </source>
</evidence>
<dbReference type="Pfam" id="PF00754">
    <property type="entry name" value="F5_F8_type_C"/>
    <property type="match status" value="1"/>
</dbReference>
<dbReference type="Gene3D" id="2.10.70.10">
    <property type="entry name" value="Complement Module, domain 1"/>
    <property type="match status" value="22"/>
</dbReference>
<dbReference type="Proteomes" id="UP001159428">
    <property type="component" value="Unassembled WGS sequence"/>
</dbReference>
<dbReference type="Pfam" id="PF00084">
    <property type="entry name" value="Sushi"/>
    <property type="match status" value="22"/>
</dbReference>
<dbReference type="InterPro" id="IPR000421">
    <property type="entry name" value="FA58C"/>
</dbReference>
<feature type="disulfide bond" evidence="10">
    <location>
        <begin position="1343"/>
        <end position="1370"/>
    </location>
</feature>
<keyword evidence="7 10" id="KW-1015">Disulfide bond</keyword>
<dbReference type="SUPFAM" id="SSF57535">
    <property type="entry name" value="Complement control module/SCR domain"/>
    <property type="match status" value="22"/>
</dbReference>
<dbReference type="PROSITE" id="PS00010">
    <property type="entry name" value="ASX_HYDROXYL"/>
    <property type="match status" value="1"/>
</dbReference>
<evidence type="ECO:0000256" key="11">
    <source>
        <dbReference type="SAM" id="MobiDB-lite"/>
    </source>
</evidence>
<dbReference type="InterPro" id="IPR018097">
    <property type="entry name" value="EGF_Ca-bd_CS"/>
</dbReference>
<feature type="compositionally biased region" description="Polar residues" evidence="11">
    <location>
        <begin position="12"/>
        <end position="24"/>
    </location>
</feature>
<dbReference type="PROSITE" id="PS50026">
    <property type="entry name" value="EGF_3"/>
    <property type="match status" value="1"/>
</dbReference>
<dbReference type="GO" id="GO:0005509">
    <property type="term" value="F:calcium ion binding"/>
    <property type="evidence" value="ECO:0007669"/>
    <property type="project" value="InterPro"/>
</dbReference>
<feature type="domain" description="Sushi" evidence="14">
    <location>
        <begin position="144"/>
        <end position="200"/>
    </location>
</feature>
<dbReference type="InterPro" id="IPR000436">
    <property type="entry name" value="Sushi_SCR_CCP_dom"/>
</dbReference>
<dbReference type="SUPFAM" id="SSF57196">
    <property type="entry name" value="EGF/Laminin"/>
    <property type="match status" value="1"/>
</dbReference>
<dbReference type="InterPro" id="IPR001881">
    <property type="entry name" value="EGF-like_Ca-bd_dom"/>
</dbReference>
<comment type="caution">
    <text evidence="9">Lacks conserved residue(s) required for the propagation of feature annotation.</text>
</comment>
<feature type="domain" description="Sushi" evidence="14">
    <location>
        <begin position="691"/>
        <end position="747"/>
    </location>
</feature>
<dbReference type="PANTHER" id="PTHR45656">
    <property type="entry name" value="PROTEIN CBR-CLEC-78"/>
    <property type="match status" value="1"/>
</dbReference>
<evidence type="ECO:0000256" key="4">
    <source>
        <dbReference type="ARBA" id="ARBA00022729"/>
    </source>
</evidence>
<evidence type="ECO:0000256" key="5">
    <source>
        <dbReference type="ARBA" id="ARBA00022737"/>
    </source>
</evidence>
<dbReference type="SMART" id="SM00179">
    <property type="entry name" value="EGF_CA"/>
    <property type="match status" value="1"/>
</dbReference>
<feature type="domain" description="EGF-like" evidence="13">
    <location>
        <begin position="594"/>
        <end position="634"/>
    </location>
</feature>
<evidence type="ECO:0000256" key="7">
    <source>
        <dbReference type="ARBA" id="ARBA00023157"/>
    </source>
</evidence>
<dbReference type="PROSITE" id="PS50923">
    <property type="entry name" value="SUSHI"/>
    <property type="match status" value="16"/>
</dbReference>
<evidence type="ECO:0000256" key="3">
    <source>
        <dbReference type="ARBA" id="ARBA00022659"/>
    </source>
</evidence>
<dbReference type="PROSITE" id="PS50022">
    <property type="entry name" value="FA58C_3"/>
    <property type="match status" value="1"/>
</dbReference>
<feature type="domain" description="Sushi" evidence="14">
    <location>
        <begin position="1260"/>
        <end position="1318"/>
    </location>
</feature>
<dbReference type="EMBL" id="CALNXJ010000004">
    <property type="protein sequence ID" value="CAH3037415.1"/>
    <property type="molecule type" value="Genomic_DNA"/>
</dbReference>
<dbReference type="InterPro" id="IPR000742">
    <property type="entry name" value="EGF"/>
</dbReference>
<dbReference type="InterPro" id="IPR008979">
    <property type="entry name" value="Galactose-bd-like_sf"/>
</dbReference>
<feature type="domain" description="Sushi" evidence="14">
    <location>
        <begin position="424"/>
        <end position="480"/>
    </location>
</feature>
<feature type="domain" description="Sushi" evidence="14">
    <location>
        <begin position="803"/>
        <end position="859"/>
    </location>
</feature>
<dbReference type="Gene3D" id="2.60.120.260">
    <property type="entry name" value="Galactose-binding domain-like"/>
    <property type="match status" value="1"/>
</dbReference>
<accession>A0AAU9VR97</accession>
<evidence type="ECO:0000256" key="2">
    <source>
        <dbReference type="ARBA" id="ARBA00022536"/>
    </source>
</evidence>
<evidence type="ECO:0000313" key="15">
    <source>
        <dbReference type="EMBL" id="CAH3037415.1"/>
    </source>
</evidence>
<reference evidence="15 16" key="1">
    <citation type="submission" date="2022-05" db="EMBL/GenBank/DDBJ databases">
        <authorList>
            <consortium name="Genoscope - CEA"/>
            <person name="William W."/>
        </authorList>
    </citation>
    <scope>NUCLEOTIDE SEQUENCE [LARGE SCALE GENOMIC DNA]</scope>
</reference>
<dbReference type="Pfam" id="PF12947">
    <property type="entry name" value="EGF_3"/>
    <property type="match status" value="1"/>
</dbReference>
<feature type="domain" description="Sushi" evidence="14">
    <location>
        <begin position="1140"/>
        <end position="1201"/>
    </location>
</feature>
<evidence type="ECO:0000256" key="1">
    <source>
        <dbReference type="ARBA" id="ARBA00004370"/>
    </source>
</evidence>
<dbReference type="PROSITE" id="PS01187">
    <property type="entry name" value="EGF_CA"/>
    <property type="match status" value="1"/>
</dbReference>
<dbReference type="CDD" id="cd00054">
    <property type="entry name" value="EGF_CA"/>
    <property type="match status" value="1"/>
</dbReference>
<keyword evidence="16" id="KW-1185">Reference proteome</keyword>
<sequence>MKSKGIPDESIAASSSKSADNSPQFARLDGKKAWCSAPTDKEPHIQINLVEPKSITGITTQGSFSDWAWVTKYEVKYLEKGTWKHYDEEFEGNKNINGLKPNTLDPPIRTQSIRIYPKDPVMLDSTDPKPCCLRLELYGCSAPADCKNPGHPSNGKRNGSDFGHGKQANFTCMEGFMLVGSATSVCHKGTWSHTLPQCKATCKDPGVPVNGKRKGKSFVDGDTVEFTCDENFSLSGSSISRCLGGRWSAALPECKASCPDPGIPVNGERVDGSFEHDKHLQFKCKQGFWLVGSQLIFCNEGTWSNEIPTCRAVCRDPGVPENGIRIGDDFGDSQMVAYRCNENFNLVGSPTSFCIAGHWNTTKPTCKASCPDPGVPSHGRRIGSNFGHGGLVTFVCLKDFNPIGSQSMTCHDGKWSSVVPVCKASCKDPGSPNNGVRHGNDFDHNKRISFTCLPGFQLTGTSNAVCINGKWSASMPQCKAVCVDPGKPVHGNRIGNTFLDGQAVAFSCQPGHTLIGASILRCVAGKWNKPTPECKASCPDPVAPINGRAIDLKPGYRHGERAKFSCDSGFKLIGSSNSRCLDGNWSSTAPLCTDIDECLEGVSRCHSNAECSNTIGSFTCRCNAGSAGNGKTCLKNCNDPGTPQNGQRNGSDFVHKSKVTFTCQTDFKLVGSSSITCRDGTWSGRVPICMASCKDPGVPLNGSRTGDNFQHGQAVSFSCDRGYTLIGRKAIRCQKGVWSSSLPQCKMSCNDPGRPDNGQRRGNDFHHTKTVTFTCQPNFTLVGSRAITCRDGTWSGRVPVCMASCKNPGVPRHGVRPSDNFQHGQTVNFGCKSGYTLIGSKSIRCQNGVWSSSLPQCKETCDNPGRPKNGQRKGSDFRHGRNVTFTCQTDFKLLGSETLTCHDGTWSDRIPVCSASCKDPGVPLNGSRTGDNFEQGETVSFSCNRGYTLIGRKVIRCHKRVWSSSLPQCKKSCTDPGKPRNGRKIGGDYRHGRTMSFICQPTFKLAGVNRITCRDGTWSDNVPTCRATCRAPTNIKHGSYIGSKYAGDSVTFTCDDQYFLDGSSVITCVNGRWNGTSPICRAPCSPPIPPANGFVFGDNHQHQSLVQFWCDQGYTLEGPPSRECIDGKWDKKAPYCKDTKSCRKPTLPPNAYLRPSQSQMEVFPNGARLYYLCNPGYWRSGFSIQRCENGKWTKATLRCRPRSCGNPGSITNGKISSYVFTYNSTVEYSCHPGYSIVGSKTRLCQANGTWSGTLPRCTKVKCRPLTAPPNGRIVESSTSLNGKVTFRCVGMRYKLVGPSTRTCLSNGQWSGTQPSCDLIVCPDPGIPVNGNRFNRTNSVRFSCKGKYKLVGAYIIYCMKDGTWSRPTPKCLAPCPNPGTPKYGRRSASDFKHNRKVRFRCKKNFRLVGSKEITCRNGQWSGATPTCQKRNLP</sequence>
<comment type="caution">
    <text evidence="15">The sequence shown here is derived from an EMBL/GenBank/DDBJ whole genome shotgun (WGS) entry which is preliminary data.</text>
</comment>
<feature type="disulfide bond" evidence="10">
    <location>
        <begin position="1230"/>
        <end position="1257"/>
    </location>
</feature>
<keyword evidence="3 10" id="KW-0768">Sushi</keyword>
<evidence type="ECO:0000259" key="12">
    <source>
        <dbReference type="PROSITE" id="PS50022"/>
    </source>
</evidence>
<protein>
    <submittedName>
        <fullName evidence="15">Uncharacterized protein</fullName>
    </submittedName>
</protein>
<dbReference type="SMART" id="SM00231">
    <property type="entry name" value="FA58C"/>
    <property type="match status" value="1"/>
</dbReference>
<dbReference type="Gene3D" id="2.10.25.10">
    <property type="entry name" value="Laminin"/>
    <property type="match status" value="1"/>
</dbReference>
<keyword evidence="6" id="KW-0472">Membrane</keyword>
<keyword evidence="2 9" id="KW-0245">EGF-like domain</keyword>
<evidence type="ECO:0000259" key="13">
    <source>
        <dbReference type="PROSITE" id="PS50026"/>
    </source>
</evidence>
<feature type="domain" description="Sushi" evidence="14">
    <location>
        <begin position="915"/>
        <end position="971"/>
    </location>
</feature>
<feature type="region of interest" description="Disordered" evidence="11">
    <location>
        <begin position="1"/>
        <end position="25"/>
    </location>
</feature>
<keyword evidence="8" id="KW-0325">Glycoprotein</keyword>
<dbReference type="GO" id="GO:0016020">
    <property type="term" value="C:membrane"/>
    <property type="evidence" value="ECO:0007669"/>
    <property type="project" value="UniProtKB-SubCell"/>
</dbReference>
<feature type="domain" description="Sushi" evidence="14">
    <location>
        <begin position="635"/>
        <end position="689"/>
    </location>
</feature>
<evidence type="ECO:0000256" key="6">
    <source>
        <dbReference type="ARBA" id="ARBA00023136"/>
    </source>
</evidence>
<feature type="domain" description="Sushi" evidence="14">
    <location>
        <begin position="536"/>
        <end position="594"/>
    </location>
</feature>
<feature type="domain" description="Sushi" evidence="14">
    <location>
        <begin position="1319"/>
        <end position="1370"/>
    </location>
</feature>
<dbReference type="SMART" id="SM00032">
    <property type="entry name" value="CCP"/>
    <property type="match status" value="22"/>
</dbReference>
<name>A0AAU9VR97_9CNID</name>
<evidence type="ECO:0000256" key="9">
    <source>
        <dbReference type="PROSITE-ProRule" id="PRU00076"/>
    </source>
</evidence>
<comment type="subcellular location">
    <subcellularLocation>
        <location evidence="1">Membrane</location>
    </subcellularLocation>
</comment>
<dbReference type="InterPro" id="IPR035976">
    <property type="entry name" value="Sushi/SCR/CCP_sf"/>
</dbReference>
<feature type="domain" description="Sushi" evidence="14">
    <location>
        <begin position="1372"/>
        <end position="1428"/>
    </location>
</feature>
<organism evidence="15 16">
    <name type="scientific">Pocillopora meandrina</name>
    <dbReference type="NCBI Taxonomy" id="46732"/>
    <lineage>
        <taxon>Eukaryota</taxon>
        <taxon>Metazoa</taxon>
        <taxon>Cnidaria</taxon>
        <taxon>Anthozoa</taxon>
        <taxon>Hexacorallia</taxon>
        <taxon>Scleractinia</taxon>
        <taxon>Astrocoeniina</taxon>
        <taxon>Pocilloporidae</taxon>
        <taxon>Pocillopora</taxon>
    </lineage>
</organism>
<proteinExistence type="predicted"/>
<keyword evidence="5" id="KW-0677">Repeat</keyword>